<organism evidence="1">
    <name type="scientific">Tetraselmis virus 1</name>
    <dbReference type="NCBI Taxonomy" id="2060617"/>
    <lineage>
        <taxon>Viruses</taxon>
        <taxon>Varidnaviria</taxon>
        <taxon>Bamfordvirae</taxon>
        <taxon>Nucleocytoviricota</taxon>
        <taxon>Megaviricetes</taxon>
        <taxon>Imitervirales</taxon>
        <taxon>Allomimiviridae</taxon>
        <taxon>Oceanusvirus</taxon>
        <taxon>Oceanusvirus kaneohense</taxon>
    </lineage>
</organism>
<protein>
    <submittedName>
        <fullName evidence="1">Uncharacterized protein</fullName>
    </submittedName>
</protein>
<gene>
    <name evidence="1" type="ORF">TetV_541</name>
</gene>
<evidence type="ECO:0000313" key="1">
    <source>
        <dbReference type="EMBL" id="AUF82623.1"/>
    </source>
</evidence>
<name>A0A2P0VNZ6_9VIRU</name>
<keyword evidence="2" id="KW-1185">Reference proteome</keyword>
<reference evidence="1" key="1">
    <citation type="journal article" date="2018" name="Virology">
        <title>A giant virus infecting green algae encodes key fermentation genes.</title>
        <authorList>
            <person name="Schvarcz C.R."/>
            <person name="Steward G.F."/>
        </authorList>
    </citation>
    <scope>NUCLEOTIDE SEQUENCE [LARGE SCALE GENOMIC DNA]</scope>
</reference>
<dbReference type="Proteomes" id="UP000244773">
    <property type="component" value="Segment"/>
</dbReference>
<accession>A0A2P0VNZ6</accession>
<proteinExistence type="predicted"/>
<evidence type="ECO:0000313" key="2">
    <source>
        <dbReference type="Proteomes" id="UP000244773"/>
    </source>
</evidence>
<dbReference type="EMBL" id="KY322437">
    <property type="protein sequence ID" value="AUF82623.1"/>
    <property type="molecule type" value="Genomic_DNA"/>
</dbReference>
<sequence>MNVLKIIPAQPHDIVFYAKQKDNDVYAYIFYPESNMQYQIRLSVPFQDFRDSSRLIDHLQQNSPVVTYDRAVQVAFGSLQLSFSTRGAAKRRITPTLIDNTQFFINN</sequence>